<reference evidence="4 5" key="1">
    <citation type="submission" date="2021-06" db="EMBL/GenBank/DDBJ databases">
        <title>Sphingomonas sp. XMGL2, whole genome shotgun sequencing project.</title>
        <authorList>
            <person name="Zhao G."/>
            <person name="Shen L."/>
        </authorList>
    </citation>
    <scope>NUCLEOTIDE SEQUENCE [LARGE SCALE GENOMIC DNA]</scope>
    <source>
        <strain evidence="4 5">XMGL2</strain>
    </source>
</reference>
<dbReference type="EMBL" id="JAHKRT010000001">
    <property type="protein sequence ID" value="MBU3076688.1"/>
    <property type="molecule type" value="Genomic_DNA"/>
</dbReference>
<dbReference type="Proteomes" id="UP000776276">
    <property type="component" value="Unassembled WGS sequence"/>
</dbReference>
<accession>A0ABS6BEF4</accession>
<feature type="repeat" description="NHL" evidence="2">
    <location>
        <begin position="321"/>
        <end position="364"/>
    </location>
</feature>
<evidence type="ECO:0000256" key="1">
    <source>
        <dbReference type="ARBA" id="ARBA00022737"/>
    </source>
</evidence>
<feature type="signal peptide" evidence="3">
    <location>
        <begin position="1"/>
        <end position="32"/>
    </location>
</feature>
<organism evidence="4 5">
    <name type="scientific">Sphingomonas quercus</name>
    <dbReference type="NCBI Taxonomy" id="2842451"/>
    <lineage>
        <taxon>Bacteria</taxon>
        <taxon>Pseudomonadati</taxon>
        <taxon>Pseudomonadota</taxon>
        <taxon>Alphaproteobacteria</taxon>
        <taxon>Sphingomonadales</taxon>
        <taxon>Sphingomonadaceae</taxon>
        <taxon>Sphingomonas</taxon>
    </lineage>
</organism>
<evidence type="ECO:0008006" key="6">
    <source>
        <dbReference type="Google" id="ProtNLM"/>
    </source>
</evidence>
<dbReference type="InterPro" id="IPR050952">
    <property type="entry name" value="TRIM-NHL_E3_ligases"/>
</dbReference>
<protein>
    <recommendedName>
        <fullName evidence="6">NHL repeat-containing protein</fullName>
    </recommendedName>
</protein>
<gene>
    <name evidence="4" type="ORF">KOF26_02315</name>
</gene>
<dbReference type="PROSITE" id="PS51125">
    <property type="entry name" value="NHL"/>
    <property type="match status" value="3"/>
</dbReference>
<feature type="repeat" description="NHL" evidence="2">
    <location>
        <begin position="232"/>
        <end position="267"/>
    </location>
</feature>
<evidence type="ECO:0000256" key="3">
    <source>
        <dbReference type="SAM" id="SignalP"/>
    </source>
</evidence>
<sequence length="367" mass="39147">MKTFSKAAPWRRRAVEFALATAACALATPVYAAAPMPRFTPDTNWLKLPNGWILGETSAVAVDRKDHLWVLQRPRTLADADKGHAAPPVMEFDANGRFVQGFGGAGAGYDWPLTEHSLAVDAAGHVWISGNNRAKAEAADDMVLEFSGDGRFIRQIGKAGASKGDTDTDNFNAPADIFADDRGGEVYIADGYGNHRVIVLDGSTGAYRRMWGAYGVTPPPAAADAAPPAGQPAPGSFEAVHGVELARDGKLYVSDRNHQRIQVFTRDGHYLAQFAVNPGMASPQTASGIALSADPAQTYLYVADWGNNELLVYDRAAMALVGKFGSKGAAPGQFTGPHLLATDSKGVLYVAEAQGRRVQRLVPQRAR</sequence>
<evidence type="ECO:0000313" key="4">
    <source>
        <dbReference type="EMBL" id="MBU3076688.1"/>
    </source>
</evidence>
<dbReference type="PANTHER" id="PTHR24104">
    <property type="entry name" value="E3 UBIQUITIN-PROTEIN LIGASE NHLRC1-RELATED"/>
    <property type="match status" value="1"/>
</dbReference>
<dbReference type="PANTHER" id="PTHR24104:SF25">
    <property type="entry name" value="PROTEIN LIN-41"/>
    <property type="match status" value="1"/>
</dbReference>
<name>A0ABS6BEF4_9SPHN</name>
<keyword evidence="5" id="KW-1185">Reference proteome</keyword>
<evidence type="ECO:0000313" key="5">
    <source>
        <dbReference type="Proteomes" id="UP000776276"/>
    </source>
</evidence>
<keyword evidence="1" id="KW-0677">Repeat</keyword>
<feature type="repeat" description="NHL" evidence="2">
    <location>
        <begin position="170"/>
        <end position="203"/>
    </location>
</feature>
<dbReference type="Pfam" id="PF01436">
    <property type="entry name" value="NHL"/>
    <property type="match status" value="1"/>
</dbReference>
<feature type="chain" id="PRO_5046465137" description="NHL repeat-containing protein" evidence="3">
    <location>
        <begin position="33"/>
        <end position="367"/>
    </location>
</feature>
<keyword evidence="3" id="KW-0732">Signal</keyword>
<dbReference type="RefSeq" id="WP_216319286.1">
    <property type="nucleotide sequence ID" value="NZ_JAHKRT010000001.1"/>
</dbReference>
<dbReference type="InterPro" id="IPR001258">
    <property type="entry name" value="NHL_repeat"/>
</dbReference>
<comment type="caution">
    <text evidence="4">The sequence shown here is derived from an EMBL/GenBank/DDBJ whole genome shotgun (WGS) entry which is preliminary data.</text>
</comment>
<proteinExistence type="predicted"/>
<evidence type="ECO:0000256" key="2">
    <source>
        <dbReference type="PROSITE-ProRule" id="PRU00504"/>
    </source>
</evidence>